<dbReference type="AlphaFoldDB" id="A0A975EYI9"/>
<evidence type="ECO:0000313" key="3">
    <source>
        <dbReference type="Proteomes" id="UP000671995"/>
    </source>
</evidence>
<dbReference type="Pfam" id="PF13411">
    <property type="entry name" value="MerR_1"/>
    <property type="match status" value="1"/>
</dbReference>
<sequence>MAQYTIGDVEELTGLKAHVLRYWEEVIPGMRPKKDLGGRRVYTQREIDIIQRLKYLIYEKKFTIEGARDNIIADMNVESENAELMQNIREARKELTDIFLTVRKHRIDGKADVKDETR</sequence>
<reference evidence="2" key="1">
    <citation type="submission" date="2020-05" db="EMBL/GenBank/DDBJ databases">
        <authorList>
            <person name="Zeng H."/>
            <person name="Chan Y.K."/>
            <person name="Watt R.M."/>
        </authorList>
    </citation>
    <scope>NUCLEOTIDE SEQUENCE</scope>
    <source>
        <strain evidence="2">ATCC 700773</strain>
    </source>
</reference>
<dbReference type="GO" id="GO:0006355">
    <property type="term" value="P:regulation of DNA-templated transcription"/>
    <property type="evidence" value="ECO:0007669"/>
    <property type="project" value="InterPro"/>
</dbReference>
<dbReference type="InterPro" id="IPR000551">
    <property type="entry name" value="MerR-type_HTH_dom"/>
</dbReference>
<dbReference type="RefSeq" id="WP_210117531.1">
    <property type="nucleotide sequence ID" value="NZ_CP054257.1"/>
</dbReference>
<organism evidence="2 3">
    <name type="scientific">Treponema parvum</name>
    <dbReference type="NCBI Taxonomy" id="138851"/>
    <lineage>
        <taxon>Bacteria</taxon>
        <taxon>Pseudomonadati</taxon>
        <taxon>Spirochaetota</taxon>
        <taxon>Spirochaetia</taxon>
        <taxon>Spirochaetales</taxon>
        <taxon>Treponemataceae</taxon>
        <taxon>Treponema</taxon>
    </lineage>
</organism>
<reference evidence="2" key="2">
    <citation type="journal article" date="2021" name="Microbiol. Resour. Announc.">
        <title>Complete Genome Sequences of Three Human Oral Treponema parvum Isolates.</title>
        <authorList>
            <person name="Zeng H."/>
            <person name="Watt R.M."/>
        </authorList>
    </citation>
    <scope>NUCLEOTIDE SEQUENCE</scope>
    <source>
        <strain evidence="2">ATCC 700773</strain>
    </source>
</reference>
<dbReference type="Gene3D" id="1.10.1660.10">
    <property type="match status" value="1"/>
</dbReference>
<evidence type="ECO:0000313" key="2">
    <source>
        <dbReference type="EMBL" id="QTQ10734.1"/>
    </source>
</evidence>
<dbReference type="GO" id="GO:0003677">
    <property type="term" value="F:DNA binding"/>
    <property type="evidence" value="ECO:0007669"/>
    <property type="project" value="InterPro"/>
</dbReference>
<dbReference type="EMBL" id="CP054257">
    <property type="protein sequence ID" value="QTQ10734.1"/>
    <property type="molecule type" value="Genomic_DNA"/>
</dbReference>
<feature type="domain" description="HTH merR-type" evidence="1">
    <location>
        <begin position="1"/>
        <end position="73"/>
    </location>
</feature>
<dbReference type="SUPFAM" id="SSF46955">
    <property type="entry name" value="Putative DNA-binding domain"/>
    <property type="match status" value="1"/>
</dbReference>
<name>A0A975EYI9_9SPIR</name>
<dbReference type="SMART" id="SM00422">
    <property type="entry name" value="HTH_MERR"/>
    <property type="match status" value="1"/>
</dbReference>
<proteinExistence type="predicted"/>
<dbReference type="Proteomes" id="UP000671995">
    <property type="component" value="Chromosome"/>
</dbReference>
<gene>
    <name evidence="2" type="ORF">HRI96_00070</name>
</gene>
<accession>A0A975EYI9</accession>
<dbReference type="CDD" id="cd04765">
    <property type="entry name" value="HTH_MlrA-like_sg2"/>
    <property type="match status" value="1"/>
</dbReference>
<dbReference type="PROSITE" id="PS50937">
    <property type="entry name" value="HTH_MERR_2"/>
    <property type="match status" value="1"/>
</dbReference>
<protein>
    <submittedName>
        <fullName evidence="2">MerR family transcriptional regulator</fullName>
    </submittedName>
</protein>
<evidence type="ECO:0000259" key="1">
    <source>
        <dbReference type="PROSITE" id="PS50937"/>
    </source>
</evidence>
<dbReference type="InterPro" id="IPR009061">
    <property type="entry name" value="DNA-bd_dom_put_sf"/>
</dbReference>